<dbReference type="EMBL" id="MN740490">
    <property type="protein sequence ID" value="QHU29517.1"/>
    <property type="molecule type" value="Genomic_DNA"/>
</dbReference>
<evidence type="ECO:0000313" key="1">
    <source>
        <dbReference type="EMBL" id="QHU29517.1"/>
    </source>
</evidence>
<protein>
    <recommendedName>
        <fullName evidence="2">ParB/Sulfiredoxin domain-containing protein</fullName>
    </recommendedName>
</protein>
<accession>A0A6C0LGA8</accession>
<dbReference type="AlphaFoldDB" id="A0A6C0LGA8"/>
<sequence>MEHLEEGVCVKFIYCNNYTKNFKFIYCDNKHYDYITTPEEDGNCINPTVLYELLLKKLELTDNSIMSYNFHIYNNLEPIYKTIALKHLDNPENYHNLINICDIAEKCPKTLAIIYTYININDINFSSLKVKLNDGNEISLNEYRKRVNNGGGLQIKTEQSFVRESTIQHYFENASNIPAPILEYEDGELIVVDGNNRLAYYLIKNQIPIIPAIIVIQNPETVVTRIGKRLLEHDEIDTISCRTRLKTARQ</sequence>
<organism evidence="1">
    <name type="scientific">viral metagenome</name>
    <dbReference type="NCBI Taxonomy" id="1070528"/>
    <lineage>
        <taxon>unclassified sequences</taxon>
        <taxon>metagenomes</taxon>
        <taxon>organismal metagenomes</taxon>
    </lineage>
</organism>
<name>A0A6C0LGA8_9ZZZZ</name>
<reference evidence="1" key="1">
    <citation type="journal article" date="2020" name="Nature">
        <title>Giant virus diversity and host interactions through global metagenomics.</title>
        <authorList>
            <person name="Schulz F."/>
            <person name="Roux S."/>
            <person name="Paez-Espino D."/>
            <person name="Jungbluth S."/>
            <person name="Walsh D.A."/>
            <person name="Denef V.J."/>
            <person name="McMahon K.D."/>
            <person name="Konstantinidis K.T."/>
            <person name="Eloe-Fadrosh E.A."/>
            <person name="Kyrpides N.C."/>
            <person name="Woyke T."/>
        </authorList>
    </citation>
    <scope>NUCLEOTIDE SEQUENCE</scope>
    <source>
        <strain evidence="1">GVMAG-M-3300027804-48</strain>
    </source>
</reference>
<evidence type="ECO:0008006" key="2">
    <source>
        <dbReference type="Google" id="ProtNLM"/>
    </source>
</evidence>
<proteinExistence type="predicted"/>